<dbReference type="PANTHER" id="PTHR31569">
    <property type="entry name" value="SWIM-TYPE DOMAIN-CONTAINING PROTEIN"/>
    <property type="match status" value="1"/>
</dbReference>
<dbReference type="EMBL" id="SZYD01000012">
    <property type="protein sequence ID" value="KAD4585037.1"/>
    <property type="molecule type" value="Genomic_DNA"/>
</dbReference>
<evidence type="ECO:0000259" key="1">
    <source>
        <dbReference type="Pfam" id="PF10551"/>
    </source>
</evidence>
<dbReference type="InterPro" id="IPR018289">
    <property type="entry name" value="MULE_transposase_dom"/>
</dbReference>
<accession>A0A5N6NCN6</accession>
<comment type="caution">
    <text evidence="2">The sequence shown here is derived from an EMBL/GenBank/DDBJ whole genome shotgun (WGS) entry which is preliminary data.</text>
</comment>
<evidence type="ECO:0000313" key="3">
    <source>
        <dbReference type="Proteomes" id="UP000326396"/>
    </source>
</evidence>
<name>A0A5N6NCN6_9ASTR</name>
<sequence>MSWWDGDFFFGQYSDVSRVAETYQEPCDDEDVNRECYGGEQSQPSQVAVKKEEADVVYQNMDWNTNEIFISVEELMAWVKSRVLDNGYVIVTGRSKKKKGTDEVNKIWLVCDRGGEHNSTAILRLTGSKKIGCHFKLIGIYDTDSYGWKLQVRNDKHNHEPAQNLEGHPFVRRMSEQEQNMVHHLTEQHMDPRNILSSLKKQNPDNVSIRRDIVGVTSTHHTFCIAHAFVSKEKEENYHWVLERVKDMLDKCMEPRVIITDRDLALMNACCKTVIGKSLRVVGGICVTLRRQKFTTTTITACTNN</sequence>
<dbReference type="InterPro" id="IPR052579">
    <property type="entry name" value="Zinc_finger_SWIM"/>
</dbReference>
<reference evidence="2 3" key="1">
    <citation type="submission" date="2019-05" db="EMBL/GenBank/DDBJ databases">
        <title>Mikania micrantha, genome provides insights into the molecular mechanism of rapid growth.</title>
        <authorList>
            <person name="Liu B."/>
        </authorList>
    </citation>
    <scope>NUCLEOTIDE SEQUENCE [LARGE SCALE GENOMIC DNA]</scope>
    <source>
        <strain evidence="2">NLD-2019</strain>
        <tissue evidence="2">Leaf</tissue>
    </source>
</reference>
<gene>
    <name evidence="2" type="ORF">E3N88_22638</name>
</gene>
<feature type="domain" description="MULE transposase" evidence="1">
    <location>
        <begin position="213"/>
        <end position="272"/>
    </location>
</feature>
<dbReference type="PANTHER" id="PTHR31569:SF4">
    <property type="entry name" value="SWIM-TYPE DOMAIN-CONTAINING PROTEIN"/>
    <property type="match status" value="1"/>
</dbReference>
<dbReference type="AlphaFoldDB" id="A0A5N6NCN6"/>
<dbReference type="Pfam" id="PF10551">
    <property type="entry name" value="MULE"/>
    <property type="match status" value="1"/>
</dbReference>
<dbReference type="Proteomes" id="UP000326396">
    <property type="component" value="Linkage Group LG2"/>
</dbReference>
<dbReference type="OrthoDB" id="4815524at2759"/>
<organism evidence="2 3">
    <name type="scientific">Mikania micrantha</name>
    <name type="common">bitter vine</name>
    <dbReference type="NCBI Taxonomy" id="192012"/>
    <lineage>
        <taxon>Eukaryota</taxon>
        <taxon>Viridiplantae</taxon>
        <taxon>Streptophyta</taxon>
        <taxon>Embryophyta</taxon>
        <taxon>Tracheophyta</taxon>
        <taxon>Spermatophyta</taxon>
        <taxon>Magnoliopsida</taxon>
        <taxon>eudicotyledons</taxon>
        <taxon>Gunneridae</taxon>
        <taxon>Pentapetalae</taxon>
        <taxon>asterids</taxon>
        <taxon>campanulids</taxon>
        <taxon>Asterales</taxon>
        <taxon>Asteraceae</taxon>
        <taxon>Asteroideae</taxon>
        <taxon>Heliantheae alliance</taxon>
        <taxon>Eupatorieae</taxon>
        <taxon>Mikania</taxon>
    </lineage>
</organism>
<keyword evidence="3" id="KW-1185">Reference proteome</keyword>
<proteinExistence type="predicted"/>
<protein>
    <recommendedName>
        <fullName evidence="1">MULE transposase domain-containing protein</fullName>
    </recommendedName>
</protein>
<evidence type="ECO:0000313" key="2">
    <source>
        <dbReference type="EMBL" id="KAD4585037.1"/>
    </source>
</evidence>